<organism evidence="1 2">
    <name type="scientific">Dubosiella muris</name>
    <dbReference type="NCBI Taxonomy" id="3038133"/>
    <lineage>
        <taxon>Bacteria</taxon>
        <taxon>Bacillati</taxon>
        <taxon>Bacillota</taxon>
        <taxon>Erysipelotrichia</taxon>
        <taxon>Erysipelotrichales</taxon>
        <taxon>Erysipelotrichaceae</taxon>
        <taxon>Dubosiella</taxon>
    </lineage>
</organism>
<dbReference type="EMBL" id="SRYG01000009">
    <property type="protein sequence ID" value="TGY66140.1"/>
    <property type="molecule type" value="Genomic_DNA"/>
</dbReference>
<evidence type="ECO:0000313" key="2">
    <source>
        <dbReference type="Proteomes" id="UP000308836"/>
    </source>
</evidence>
<proteinExistence type="predicted"/>
<comment type="caution">
    <text evidence="1">The sequence shown here is derived from an EMBL/GenBank/DDBJ whole genome shotgun (WGS) entry which is preliminary data.</text>
</comment>
<accession>A0AC61R7H1</accession>
<name>A0AC61R7H1_9FIRM</name>
<gene>
    <name evidence="1" type="ORF">E5336_05615</name>
</gene>
<protein>
    <submittedName>
        <fullName evidence="1">Uncharacterized protein</fullName>
    </submittedName>
</protein>
<sequence length="196" mass="22464">MAHFLPVCAAWLREKRIAFIITENRRNGKMIVYGSHYGTAKWYAEKLGEKLGEEVVSVESFRGAKEPVVFVSGLYAGGFKGAKTFQKRIDGTKFTLVSCGLADPKEEKTRREIERNARAAFKDWDGPLFCVRGAIDYRRLSVLHRVMMWMMKTMIVKKGLEAENEAFLATYGSRISFCSEDQLDPIVAYRQKNERF</sequence>
<reference evidence="1" key="1">
    <citation type="submission" date="2019-04" db="EMBL/GenBank/DDBJ databases">
        <title>Microbes associate with the intestines of laboratory mice.</title>
        <authorList>
            <person name="Navarre W."/>
            <person name="Wong E."/>
            <person name="Huang K."/>
            <person name="Tropini C."/>
            <person name="Ng K."/>
            <person name="Yu B."/>
        </authorList>
    </citation>
    <scope>NUCLEOTIDE SEQUENCE</scope>
    <source>
        <strain evidence="1">NM09_H32</strain>
    </source>
</reference>
<dbReference type="Proteomes" id="UP000308836">
    <property type="component" value="Unassembled WGS sequence"/>
</dbReference>
<keyword evidence="2" id="KW-1185">Reference proteome</keyword>
<evidence type="ECO:0000313" key="1">
    <source>
        <dbReference type="EMBL" id="TGY66140.1"/>
    </source>
</evidence>